<dbReference type="SUPFAM" id="SSF55486">
    <property type="entry name" value="Metalloproteases ('zincins'), catalytic domain"/>
    <property type="match status" value="1"/>
</dbReference>
<name>A0A077Z913_TRITR</name>
<dbReference type="InterPro" id="IPR008594">
    <property type="entry name" value="DcpS/DCS2"/>
</dbReference>
<dbReference type="Proteomes" id="UP000030665">
    <property type="component" value="Unassembled WGS sequence"/>
</dbReference>
<dbReference type="Pfam" id="PF11969">
    <property type="entry name" value="DcpS_C"/>
    <property type="match status" value="1"/>
</dbReference>
<evidence type="ECO:0000256" key="13">
    <source>
        <dbReference type="ARBA" id="ARBA00048222"/>
    </source>
</evidence>
<evidence type="ECO:0000256" key="9">
    <source>
        <dbReference type="ARBA" id="ARBA00023049"/>
    </source>
</evidence>
<evidence type="ECO:0000256" key="2">
    <source>
        <dbReference type="ARBA" id="ARBA00010208"/>
    </source>
</evidence>
<organism evidence="16 17">
    <name type="scientific">Trichuris trichiura</name>
    <name type="common">Whipworm</name>
    <name type="synonym">Trichocephalus trichiurus</name>
    <dbReference type="NCBI Taxonomy" id="36087"/>
    <lineage>
        <taxon>Eukaryota</taxon>
        <taxon>Metazoa</taxon>
        <taxon>Ecdysozoa</taxon>
        <taxon>Nematoda</taxon>
        <taxon>Enoplea</taxon>
        <taxon>Dorylaimia</taxon>
        <taxon>Trichinellida</taxon>
        <taxon>Trichuridae</taxon>
        <taxon>Trichuris</taxon>
    </lineage>
</organism>
<dbReference type="PANTHER" id="PTHR12978">
    <property type="entry name" value="HISTIDINE TRIAD HIT PROTEIN MEMBER"/>
    <property type="match status" value="1"/>
</dbReference>
<protein>
    <recommendedName>
        <fullName evidence="4">m7GpppX diphosphatase</fullName>
        <ecNumber evidence="3">3.6.1.59</ecNumber>
    </recommendedName>
    <alternativeName>
        <fullName evidence="12">Decapping scavenger enzyme</fullName>
    </alternativeName>
    <alternativeName>
        <fullName evidence="11">Scavenger mRNA-decapping enzyme DcpS</fullName>
    </alternativeName>
</protein>
<dbReference type="GO" id="GO:0000340">
    <property type="term" value="F:RNA 7-methylguanosine cap binding"/>
    <property type="evidence" value="ECO:0007669"/>
    <property type="project" value="TreeGrafter"/>
</dbReference>
<evidence type="ECO:0000256" key="8">
    <source>
        <dbReference type="ARBA" id="ARBA00022833"/>
    </source>
</evidence>
<dbReference type="AlphaFoldDB" id="A0A077Z913"/>
<keyword evidence="10" id="KW-0539">Nucleus</keyword>
<dbReference type="GO" id="GO:0140932">
    <property type="term" value="F:5'-(N(7)-methyl 5'-triphosphoguanosine)-[mRNA] diphosphatase activity"/>
    <property type="evidence" value="ECO:0007669"/>
    <property type="project" value="UniProtKB-EC"/>
</dbReference>
<dbReference type="OrthoDB" id="10264956at2759"/>
<dbReference type="Pfam" id="PF05652">
    <property type="entry name" value="DcpS"/>
    <property type="match status" value="1"/>
</dbReference>
<keyword evidence="5 14" id="KW-0645">Protease</keyword>
<dbReference type="InterPro" id="IPR011145">
    <property type="entry name" value="Scavenger_mRNA_decap_enz_N"/>
</dbReference>
<reference evidence="16" key="2">
    <citation type="submission" date="2014-03" db="EMBL/GenBank/DDBJ databases">
        <title>The whipworm genome and dual-species transcriptomics of an intimate host-pathogen interaction.</title>
        <authorList>
            <person name="Foth B.J."/>
            <person name="Tsai I.J."/>
            <person name="Reid A.J."/>
            <person name="Bancroft A.J."/>
            <person name="Nichol S."/>
            <person name="Tracey A."/>
            <person name="Holroyd N."/>
            <person name="Cotton J.A."/>
            <person name="Stanley E.J."/>
            <person name="Zarowiecki M."/>
            <person name="Liu J.Z."/>
            <person name="Huckvale T."/>
            <person name="Cooper P.J."/>
            <person name="Grencis R.K."/>
            <person name="Berriman M."/>
        </authorList>
    </citation>
    <scope>NUCLEOTIDE SEQUENCE [LARGE SCALE GENOMIC DNA]</scope>
</reference>
<accession>A0A077Z913</accession>
<dbReference type="GO" id="GO:0000290">
    <property type="term" value="P:deadenylation-dependent decapping of nuclear-transcribed mRNA"/>
    <property type="evidence" value="ECO:0007669"/>
    <property type="project" value="InterPro"/>
</dbReference>
<comment type="similarity">
    <text evidence="2">Belongs to the HIT family.</text>
</comment>
<dbReference type="SUPFAM" id="SSF54197">
    <property type="entry name" value="HIT-like"/>
    <property type="match status" value="1"/>
</dbReference>
<dbReference type="Pfam" id="PF01432">
    <property type="entry name" value="Peptidase_M3"/>
    <property type="match status" value="1"/>
</dbReference>
<evidence type="ECO:0000256" key="7">
    <source>
        <dbReference type="ARBA" id="ARBA00022801"/>
    </source>
</evidence>
<dbReference type="Gene3D" id="1.10.1370.40">
    <property type="match status" value="1"/>
</dbReference>
<dbReference type="Gene3D" id="1.10.1370.10">
    <property type="entry name" value="Neurolysin, domain 3"/>
    <property type="match status" value="1"/>
</dbReference>
<dbReference type="STRING" id="36087.A0A077Z913"/>
<evidence type="ECO:0000256" key="6">
    <source>
        <dbReference type="ARBA" id="ARBA00022723"/>
    </source>
</evidence>
<dbReference type="PANTHER" id="PTHR12978:SF0">
    <property type="entry name" value="M7GPPPX DIPHOSPHATASE"/>
    <property type="match status" value="1"/>
</dbReference>
<keyword evidence="17" id="KW-1185">Reference proteome</keyword>
<evidence type="ECO:0000256" key="14">
    <source>
        <dbReference type="RuleBase" id="RU003435"/>
    </source>
</evidence>
<keyword evidence="8 14" id="KW-0862">Zinc</keyword>
<dbReference type="Gene3D" id="3.30.428.10">
    <property type="entry name" value="HIT-like"/>
    <property type="match status" value="1"/>
</dbReference>
<dbReference type="GO" id="GO:0005634">
    <property type="term" value="C:nucleus"/>
    <property type="evidence" value="ECO:0007669"/>
    <property type="project" value="UniProtKB-SubCell"/>
</dbReference>
<comment type="cofactor">
    <cofactor evidence="14">
        <name>Zn(2+)</name>
        <dbReference type="ChEBI" id="CHEBI:29105"/>
    </cofactor>
    <text evidence="14">Binds 1 zinc ion.</text>
</comment>
<dbReference type="Gene3D" id="3.30.200.40">
    <property type="entry name" value="Scavenger mRNA decapping enzyme, N-terminal domain"/>
    <property type="match status" value="1"/>
</dbReference>
<evidence type="ECO:0000256" key="1">
    <source>
        <dbReference type="ARBA" id="ARBA00004123"/>
    </source>
</evidence>
<evidence type="ECO:0000256" key="12">
    <source>
        <dbReference type="ARBA" id="ARBA00030609"/>
    </source>
</evidence>
<proteinExistence type="inferred from homology"/>
<dbReference type="SUPFAM" id="SSF102860">
    <property type="entry name" value="mRNA decapping enzyme DcpS N-terminal domain"/>
    <property type="match status" value="1"/>
</dbReference>
<evidence type="ECO:0000256" key="10">
    <source>
        <dbReference type="ARBA" id="ARBA00023242"/>
    </source>
</evidence>
<comment type="catalytic activity">
    <reaction evidence="13">
        <text>a 5'-end (N(7)-methyl 5'-triphosphoguanosine)-ribonucleoside in mRNA + H2O = N(7)-methyl-GMP + a 5'-end diphospho-ribonucleoside in mRNA + 2 H(+)</text>
        <dbReference type="Rhea" id="RHEA:65388"/>
        <dbReference type="Rhea" id="RHEA-COMP:17165"/>
        <dbReference type="Rhea" id="RHEA-COMP:17167"/>
        <dbReference type="ChEBI" id="CHEBI:15377"/>
        <dbReference type="ChEBI" id="CHEBI:15378"/>
        <dbReference type="ChEBI" id="CHEBI:58285"/>
        <dbReference type="ChEBI" id="CHEBI:156461"/>
        <dbReference type="ChEBI" id="CHEBI:167616"/>
        <dbReference type="EC" id="3.6.1.59"/>
    </reaction>
</comment>
<dbReference type="GO" id="GO:0006508">
    <property type="term" value="P:proteolysis"/>
    <property type="evidence" value="ECO:0007669"/>
    <property type="project" value="UniProtKB-KW"/>
</dbReference>
<reference evidence="16" key="1">
    <citation type="submission" date="2014-01" db="EMBL/GenBank/DDBJ databases">
        <authorList>
            <person name="Aslett M."/>
        </authorList>
    </citation>
    <scope>NUCLEOTIDE SEQUENCE</scope>
</reference>
<evidence type="ECO:0000313" key="16">
    <source>
        <dbReference type="EMBL" id="CDW56691.1"/>
    </source>
</evidence>
<keyword evidence="7 14" id="KW-0378">Hydrolase</keyword>
<comment type="similarity">
    <text evidence="14">Belongs to the peptidase M3 family.</text>
</comment>
<dbReference type="GO" id="GO:0000932">
    <property type="term" value="C:P-body"/>
    <property type="evidence" value="ECO:0007669"/>
    <property type="project" value="TreeGrafter"/>
</dbReference>
<dbReference type="EMBL" id="HG806068">
    <property type="protein sequence ID" value="CDW56691.1"/>
    <property type="molecule type" value="Genomic_DNA"/>
</dbReference>
<sequence length="1018" mass="117168">MVNQQDGTHLIKHLHPTIIRNMVCSLPEIPDATVETNALMRTAPSNELPPFKSLTLRECLDGSAKMALEFESWIRTHCQKLSEANKLDLDFRNVVEEVEMRLAPVQYAGGTCRLLAGVMHFHPNIIPRLRGVRLCVNSAKCHFLKKKFSYKTCCPEAGRRQLAEKTSMNESQKALLSKYIMEFKLNGLEMSDKKKRLWVEEYRRRLFDTYSLVDIQIFAVSILRRNGRLYFRFRPIRIIPFCVTVVSGLPEGPFGNCSIVALDSRKKLQGLATTFGYDCYASMALHGRMAKSVDDVENMIVSLKDAVSPKFADQCKGMTDLAASVDFLRPPLRPWDVDYYARKLAEMKYGYTRYFLLDFIDCIQFYRVSFNTISEYFPCSHVMPALLKLLEDMFDVQFLDAGEKAERWSDMVNVTVVGYTPIVYVHLNLSSSNIRGEKPALFHWDHLINFFREIGRSLQLLLTRMPFWELASGETLERDCVMVVPYVLENLLMQPQHLSAISAHYSTGAKLSLEEALNFRKAIQAAQLPMLVRDIFKSDFDLLIHKSNMGFWFDMYREKSKEYFPFGWEKGDYHPCNDLLVADDQAAASNYKQLWSEVVACDLLQAMGVVSKGTDQASVRQFCDSRKKTMLRFKRCYLATDGSLTQSETFRRFTGRSLPSVNGMLNMRFLLSNVEMEKSTPDDNVLSDFEILKVLKSDDDMKLIAVQARKRPRNELNANDDGSQDAVVVLEKKPFTEETVAAFASDSSTRLTTVMHNDIYSVFNGTNADKVLLFTLWSHASELNGKPLIVPIICVRLCQLFDAAVKVTTIYPATAEHIRKWSEQPFFMVSETPEDYKQTTEPYILKNKLSLEWVYALLGGKAEAERVIYNDEDAVNGFILAPSLRWDGVRKEQMDLTAIVRRRDLKSIRDLRADHLPLLYNLWAKCTTTIKEKYNVEANEMRIYFHYQPTYYHLHVHFTYLKEWNIGTAAGRAHLFADVVQNLQTDGDYYAKRTMYFTLREDDPLLTLLGRRNAFIRQ</sequence>
<keyword evidence="9 14" id="KW-0482">Metalloprotease</keyword>
<dbReference type="EC" id="3.6.1.59" evidence="3"/>
<evidence type="ECO:0000313" key="17">
    <source>
        <dbReference type="Proteomes" id="UP000030665"/>
    </source>
</evidence>
<evidence type="ECO:0000256" key="5">
    <source>
        <dbReference type="ARBA" id="ARBA00022670"/>
    </source>
</evidence>
<dbReference type="InterPro" id="IPR001567">
    <property type="entry name" value="Pept_M3A_M3B_dom"/>
</dbReference>
<dbReference type="FunFam" id="3.30.428.10:FF:000006">
    <property type="entry name" value="m7GpppX diphosphatase"/>
    <property type="match status" value="1"/>
</dbReference>
<keyword evidence="6 14" id="KW-0479">Metal-binding</keyword>
<evidence type="ECO:0000256" key="3">
    <source>
        <dbReference type="ARBA" id="ARBA00012520"/>
    </source>
</evidence>
<evidence type="ECO:0000256" key="4">
    <source>
        <dbReference type="ARBA" id="ARBA00015636"/>
    </source>
</evidence>
<dbReference type="GO" id="GO:0004222">
    <property type="term" value="F:metalloendopeptidase activity"/>
    <property type="evidence" value="ECO:0007669"/>
    <property type="project" value="InterPro"/>
</dbReference>
<evidence type="ECO:0000256" key="11">
    <source>
        <dbReference type="ARBA" id="ARBA00029885"/>
    </source>
</evidence>
<dbReference type="GO" id="GO:0046872">
    <property type="term" value="F:metal ion binding"/>
    <property type="evidence" value="ECO:0007669"/>
    <property type="project" value="UniProtKB-UniRule"/>
</dbReference>
<feature type="domain" description="Peptidase M3A/M3B catalytic" evidence="15">
    <location>
        <begin position="265"/>
        <end position="657"/>
    </location>
</feature>
<dbReference type="InterPro" id="IPR036265">
    <property type="entry name" value="HIT-like_sf"/>
</dbReference>
<gene>
    <name evidence="16" type="ORF">TTRE_0000497301</name>
</gene>
<comment type="subcellular location">
    <subcellularLocation>
        <location evidence="1">Nucleus</location>
    </subcellularLocation>
</comment>
<evidence type="ECO:0000259" key="15">
    <source>
        <dbReference type="Pfam" id="PF01432"/>
    </source>
</evidence>
<dbReference type="InterPro" id="IPR024077">
    <property type="entry name" value="Neurolysin/TOP_dom2"/>
</dbReference>